<feature type="region of interest" description="Disordered" evidence="1">
    <location>
        <begin position="1"/>
        <end position="54"/>
    </location>
</feature>
<sequence length="506" mass="58589">MNNDVPSTSKASDLENKGRSGKSMAVHSLKRKRPEARVNVEFGQSSNLDDPFGFFDPRAEHWSAPDAPTKPSIFDTRSHMTNEFDSIFSEIMESTTKPSIQTSNADDMADLDELISMAANEQDKHFYPDLPPDLPTNPDEILLPDEDDDDETPNSPTSKAVSLLTPEFNNSADSFIELEPVREKKDPEKIKSLLKHNLALQKPLEKLIKDMKLRLVHLKTKKLLINAEIDEEHDRLFSKVRDAQNGETLSSFQKPYFFDRINNLSPYNDPAIEFPRDKMKFCEDFVMNQMDYEMGPRQEQMLKNLIRQEVEAKLKNEVNESLMNDERRWWDRLMNRFSKGEHDFEEVESEVEKIKAKSMEKLKSTLEDVKQKGDAVIAENVDVDWELIACKLNTLSYQCNVRMASKRITHLTSREKIQYGANGVHPFQAYLHWDRKLHPDLRKTKITAKEIKEINEMRDKDMSWINIAKQLSKPDGRVTTMTVFKAFVSQTKKKGKRKKDQQNTDT</sequence>
<name>E4X2R4_OIKDI</name>
<dbReference type="EMBL" id="FN653023">
    <property type="protein sequence ID" value="CBY17917.1"/>
    <property type="molecule type" value="Genomic_DNA"/>
</dbReference>
<feature type="compositionally biased region" description="Polar residues" evidence="1">
    <location>
        <begin position="1"/>
        <end position="11"/>
    </location>
</feature>
<keyword evidence="3" id="KW-1185">Reference proteome</keyword>
<feature type="compositionally biased region" description="Acidic residues" evidence="1">
    <location>
        <begin position="142"/>
        <end position="152"/>
    </location>
</feature>
<evidence type="ECO:0000256" key="1">
    <source>
        <dbReference type="SAM" id="MobiDB-lite"/>
    </source>
</evidence>
<organism evidence="2">
    <name type="scientific">Oikopleura dioica</name>
    <name type="common">Tunicate</name>
    <dbReference type="NCBI Taxonomy" id="34765"/>
    <lineage>
        <taxon>Eukaryota</taxon>
        <taxon>Metazoa</taxon>
        <taxon>Chordata</taxon>
        <taxon>Tunicata</taxon>
        <taxon>Appendicularia</taxon>
        <taxon>Copelata</taxon>
        <taxon>Oikopleuridae</taxon>
        <taxon>Oikopleura</taxon>
    </lineage>
</organism>
<feature type="region of interest" description="Disordered" evidence="1">
    <location>
        <begin position="124"/>
        <end position="161"/>
    </location>
</feature>
<evidence type="ECO:0000313" key="2">
    <source>
        <dbReference type="EMBL" id="CBY17917.1"/>
    </source>
</evidence>
<accession>E4X2R4</accession>
<dbReference type="InParanoid" id="E4X2R4"/>
<dbReference type="AlphaFoldDB" id="E4X2R4"/>
<protein>
    <submittedName>
        <fullName evidence="2">Uncharacterized protein</fullName>
    </submittedName>
</protein>
<dbReference type="Proteomes" id="UP000001307">
    <property type="component" value="Unassembled WGS sequence"/>
</dbReference>
<gene>
    <name evidence="2" type="ORF">GSOID_T00017545001</name>
</gene>
<reference evidence="2" key="1">
    <citation type="journal article" date="2010" name="Science">
        <title>Plasticity of animal genome architecture unmasked by rapid evolution of a pelagic tunicate.</title>
        <authorList>
            <person name="Denoeud F."/>
            <person name="Henriet S."/>
            <person name="Mungpakdee S."/>
            <person name="Aury J.M."/>
            <person name="Da Silva C."/>
            <person name="Brinkmann H."/>
            <person name="Mikhaleva J."/>
            <person name="Olsen L.C."/>
            <person name="Jubin C."/>
            <person name="Canestro C."/>
            <person name="Bouquet J.M."/>
            <person name="Danks G."/>
            <person name="Poulain J."/>
            <person name="Campsteijn C."/>
            <person name="Adamski M."/>
            <person name="Cross I."/>
            <person name="Yadetie F."/>
            <person name="Muffato M."/>
            <person name="Louis A."/>
            <person name="Butcher S."/>
            <person name="Tsagkogeorga G."/>
            <person name="Konrad A."/>
            <person name="Singh S."/>
            <person name="Jensen M.F."/>
            <person name="Cong E.H."/>
            <person name="Eikeseth-Otteraa H."/>
            <person name="Noel B."/>
            <person name="Anthouard V."/>
            <person name="Porcel B.M."/>
            <person name="Kachouri-Lafond R."/>
            <person name="Nishino A."/>
            <person name="Ugolini M."/>
            <person name="Chourrout P."/>
            <person name="Nishida H."/>
            <person name="Aasland R."/>
            <person name="Huzurbazar S."/>
            <person name="Westhof E."/>
            <person name="Delsuc F."/>
            <person name="Lehrach H."/>
            <person name="Reinhardt R."/>
            <person name="Weissenbach J."/>
            <person name="Roy S.W."/>
            <person name="Artiguenave F."/>
            <person name="Postlethwait J.H."/>
            <person name="Manak J.R."/>
            <person name="Thompson E.M."/>
            <person name="Jaillon O."/>
            <person name="Du Pasquier L."/>
            <person name="Boudinot P."/>
            <person name="Liberles D.A."/>
            <person name="Volff J.N."/>
            <person name="Philippe H."/>
            <person name="Lenhard B."/>
            <person name="Roest Crollius H."/>
            <person name="Wincker P."/>
            <person name="Chourrout D."/>
        </authorList>
    </citation>
    <scope>NUCLEOTIDE SEQUENCE [LARGE SCALE GENOMIC DNA]</scope>
</reference>
<proteinExistence type="predicted"/>
<evidence type="ECO:0000313" key="3">
    <source>
        <dbReference type="Proteomes" id="UP000001307"/>
    </source>
</evidence>